<dbReference type="InterPro" id="IPR051259">
    <property type="entry name" value="rRNA_Methyltransferase"/>
</dbReference>
<dbReference type="GO" id="GO:0032259">
    <property type="term" value="P:methylation"/>
    <property type="evidence" value="ECO:0007669"/>
    <property type="project" value="UniProtKB-KW"/>
</dbReference>
<reference evidence="4" key="1">
    <citation type="submission" date="2022-10" db="EMBL/GenBank/DDBJ databases">
        <authorList>
            <person name="Chen Y."/>
            <person name="Dougan E. K."/>
            <person name="Chan C."/>
            <person name="Rhodes N."/>
            <person name="Thang M."/>
        </authorList>
    </citation>
    <scope>NUCLEOTIDE SEQUENCE</scope>
</reference>
<feature type="domain" description="tRNA/rRNA methyltransferase SpoU type" evidence="3">
    <location>
        <begin position="125"/>
        <end position="262"/>
    </location>
</feature>
<dbReference type="EMBL" id="CAMXCT020006643">
    <property type="protein sequence ID" value="CAL1170934.1"/>
    <property type="molecule type" value="Genomic_DNA"/>
</dbReference>
<proteinExistence type="predicted"/>
<evidence type="ECO:0000313" key="7">
    <source>
        <dbReference type="Proteomes" id="UP001152797"/>
    </source>
</evidence>
<reference evidence="5" key="2">
    <citation type="submission" date="2024-04" db="EMBL/GenBank/DDBJ databases">
        <authorList>
            <person name="Chen Y."/>
            <person name="Shah S."/>
            <person name="Dougan E. K."/>
            <person name="Thang M."/>
            <person name="Chan C."/>
        </authorList>
    </citation>
    <scope>NUCLEOTIDE SEQUENCE [LARGE SCALE GENOMIC DNA]</scope>
</reference>
<keyword evidence="2" id="KW-0808">Transferase</keyword>
<accession>A0A9P1M365</accession>
<dbReference type="CDD" id="cd18095">
    <property type="entry name" value="SpoU-like_rRNA-MTase"/>
    <property type="match status" value="1"/>
</dbReference>
<evidence type="ECO:0000313" key="4">
    <source>
        <dbReference type="EMBL" id="CAI4017559.1"/>
    </source>
</evidence>
<dbReference type="EMBL" id="CAMXCT030006643">
    <property type="protein sequence ID" value="CAL4804871.1"/>
    <property type="molecule type" value="Genomic_DNA"/>
</dbReference>
<keyword evidence="1" id="KW-0489">Methyltransferase</keyword>
<protein>
    <submittedName>
        <fullName evidence="6">23S rRNA (Guanosine(2553)-2'-O)-methyltransferase RlmP (23S rRNA (Guanosine-2'-O-)-methyltransferase RlmP)</fullName>
    </submittedName>
</protein>
<dbReference type="InterPro" id="IPR001537">
    <property type="entry name" value="SpoU_MeTrfase"/>
</dbReference>
<dbReference type="GO" id="GO:0003723">
    <property type="term" value="F:RNA binding"/>
    <property type="evidence" value="ECO:0007669"/>
    <property type="project" value="InterPro"/>
</dbReference>
<evidence type="ECO:0000313" key="6">
    <source>
        <dbReference type="EMBL" id="CAL4804871.1"/>
    </source>
</evidence>
<name>A0A9P1M365_9DINO</name>
<dbReference type="Proteomes" id="UP001152797">
    <property type="component" value="Unassembled WGS sequence"/>
</dbReference>
<dbReference type="EMBL" id="CAMXCT010006643">
    <property type="protein sequence ID" value="CAI4017559.1"/>
    <property type="molecule type" value="Genomic_DNA"/>
</dbReference>
<dbReference type="Gene3D" id="3.40.1280.10">
    <property type="match status" value="1"/>
</dbReference>
<comment type="caution">
    <text evidence="4">The sequence shown here is derived from an EMBL/GenBank/DDBJ whole genome shotgun (WGS) entry which is preliminary data.</text>
</comment>
<dbReference type="PANTHER" id="PTHR43191">
    <property type="entry name" value="RRNA METHYLTRANSFERASE 3"/>
    <property type="match status" value="1"/>
</dbReference>
<evidence type="ECO:0000256" key="2">
    <source>
        <dbReference type="ARBA" id="ARBA00022679"/>
    </source>
</evidence>
<keyword evidence="7" id="KW-1185">Reference proteome</keyword>
<evidence type="ECO:0000259" key="3">
    <source>
        <dbReference type="Pfam" id="PF00588"/>
    </source>
</evidence>
<evidence type="ECO:0000313" key="5">
    <source>
        <dbReference type="EMBL" id="CAL1170934.1"/>
    </source>
</evidence>
<dbReference type="AlphaFoldDB" id="A0A9P1M365"/>
<dbReference type="InterPro" id="IPR029028">
    <property type="entry name" value="Alpha/beta_knot_MTases"/>
</dbReference>
<dbReference type="GO" id="GO:0008173">
    <property type="term" value="F:RNA methyltransferase activity"/>
    <property type="evidence" value="ECO:0007669"/>
    <property type="project" value="InterPro"/>
</dbReference>
<dbReference type="GO" id="GO:0006396">
    <property type="term" value="P:RNA processing"/>
    <property type="evidence" value="ECO:0007669"/>
    <property type="project" value="InterPro"/>
</dbReference>
<gene>
    <name evidence="4" type="ORF">C1SCF055_LOCUS42195</name>
</gene>
<dbReference type="SUPFAM" id="SSF75217">
    <property type="entry name" value="alpha/beta knot"/>
    <property type="match status" value="1"/>
</dbReference>
<dbReference type="OrthoDB" id="420829at2759"/>
<dbReference type="PANTHER" id="PTHR43191:SF2">
    <property type="entry name" value="RRNA METHYLTRANSFERASE 3, MITOCHONDRIAL"/>
    <property type="match status" value="1"/>
</dbReference>
<dbReference type="InterPro" id="IPR029026">
    <property type="entry name" value="tRNA_m1G_MTases_N"/>
</dbReference>
<sequence>MAKKIRNEGQYRQQIRDLVGATGCPQLRRLNTMVAVHYSQVCLQHLKRRRGLPATSVVSILLLEGASSELISLAQEVCDICSGDVLLLAPHLLDEFCMDVAWGEPVRYAIAWPRSCELEQMAAPFLVLDGLVSAQNLGQVMRSAVLLGITSVILTRASFNCLNGRACHASQGWLYEAEFHLAEDLPVALRSLKRAQICIYAAEEIHPKAVSPQPNARWALVVGNEDKGVSPEVLECCDDFLCVPQVRGASLNVAHAAAICMYELGRGLPLKKSVRRWL</sequence>
<evidence type="ECO:0000256" key="1">
    <source>
        <dbReference type="ARBA" id="ARBA00022603"/>
    </source>
</evidence>
<organism evidence="4">
    <name type="scientific">Cladocopium goreaui</name>
    <dbReference type="NCBI Taxonomy" id="2562237"/>
    <lineage>
        <taxon>Eukaryota</taxon>
        <taxon>Sar</taxon>
        <taxon>Alveolata</taxon>
        <taxon>Dinophyceae</taxon>
        <taxon>Suessiales</taxon>
        <taxon>Symbiodiniaceae</taxon>
        <taxon>Cladocopium</taxon>
    </lineage>
</organism>
<dbReference type="Pfam" id="PF00588">
    <property type="entry name" value="SpoU_methylase"/>
    <property type="match status" value="1"/>
</dbReference>